<dbReference type="InterPro" id="IPR036515">
    <property type="entry name" value="Transposase_17_sf"/>
</dbReference>
<keyword evidence="3" id="KW-1185">Reference proteome</keyword>
<dbReference type="EMBL" id="JAESWC010000014">
    <property type="protein sequence ID" value="MBL4937327.1"/>
    <property type="molecule type" value="Genomic_DNA"/>
</dbReference>
<dbReference type="Proteomes" id="UP000632377">
    <property type="component" value="Unassembled WGS sequence"/>
</dbReference>
<dbReference type="PANTHER" id="PTHR34322">
    <property type="entry name" value="TRANSPOSASE, Y1_TNP DOMAIN-CONTAINING"/>
    <property type="match status" value="1"/>
</dbReference>
<name>A0ABS1TEZ9_9CLOT</name>
<dbReference type="PANTHER" id="PTHR34322:SF2">
    <property type="entry name" value="TRANSPOSASE IS200-LIKE DOMAIN-CONTAINING PROTEIN"/>
    <property type="match status" value="1"/>
</dbReference>
<sequence>MPRAARKKSEDAIYHVMARSISEVDLFKSEEDKNQYMKILKEYQIVYNFKVYAYCLMDNHVHLIIDSNGADISKIMHCINFKYANYFNNLHKRHGHLFQDRFKSKIVENNRYLISLSAYIHNNPLDIPGYKNNPEKYSYSSLYIYLGIKKDEFNVVDDRFILSLFNGNKKRLRKWYMELVKETRTMDIQHIIEEEIEFQDERTEYRSERKILVRNNNVEDVVRFIQDKLKLEKNLMHIKYRKDMIEAKALLIVLLRNLCGIGCKEICGVLGNITSSRVSKLCSVGVSLIKNNEAYRNIINDFIVCNY</sequence>
<comment type="caution">
    <text evidence="2">The sequence shown here is derived from an EMBL/GenBank/DDBJ whole genome shotgun (WGS) entry which is preliminary data.</text>
</comment>
<accession>A0ABS1TEZ9</accession>
<evidence type="ECO:0000313" key="3">
    <source>
        <dbReference type="Proteomes" id="UP000632377"/>
    </source>
</evidence>
<dbReference type="Pfam" id="PF01797">
    <property type="entry name" value="Y1_Tnp"/>
    <property type="match status" value="1"/>
</dbReference>
<dbReference type="SUPFAM" id="SSF48295">
    <property type="entry name" value="TrpR-like"/>
    <property type="match status" value="1"/>
</dbReference>
<proteinExistence type="predicted"/>
<organism evidence="2 3">
    <name type="scientific">Clostridium rhizosphaerae</name>
    <dbReference type="NCBI Taxonomy" id="2803861"/>
    <lineage>
        <taxon>Bacteria</taxon>
        <taxon>Bacillati</taxon>
        <taxon>Bacillota</taxon>
        <taxon>Clostridia</taxon>
        <taxon>Eubacteriales</taxon>
        <taxon>Clostridiaceae</taxon>
        <taxon>Clostridium</taxon>
    </lineage>
</organism>
<gene>
    <name evidence="2" type="ORF">JK636_16480</name>
</gene>
<dbReference type="Gene3D" id="3.30.70.1290">
    <property type="entry name" value="Transposase IS200-like"/>
    <property type="match status" value="1"/>
</dbReference>
<dbReference type="SMART" id="SM01321">
    <property type="entry name" value="Y1_Tnp"/>
    <property type="match status" value="1"/>
</dbReference>
<dbReference type="SUPFAM" id="SSF143422">
    <property type="entry name" value="Transposase IS200-like"/>
    <property type="match status" value="1"/>
</dbReference>
<reference evidence="2 3" key="1">
    <citation type="submission" date="2021-01" db="EMBL/GenBank/DDBJ databases">
        <title>Genome public.</title>
        <authorList>
            <person name="Liu C."/>
            <person name="Sun Q."/>
        </authorList>
    </citation>
    <scope>NUCLEOTIDE SEQUENCE [LARGE SCALE GENOMIC DNA]</scope>
    <source>
        <strain evidence="2 3">YIM B02515</strain>
    </source>
</reference>
<dbReference type="InterPro" id="IPR010921">
    <property type="entry name" value="Trp_repressor/repl_initiator"/>
</dbReference>
<evidence type="ECO:0000313" key="2">
    <source>
        <dbReference type="EMBL" id="MBL4937327.1"/>
    </source>
</evidence>
<feature type="domain" description="Transposase IS200-like" evidence="1">
    <location>
        <begin position="9"/>
        <end position="123"/>
    </location>
</feature>
<evidence type="ECO:0000259" key="1">
    <source>
        <dbReference type="SMART" id="SM01321"/>
    </source>
</evidence>
<protein>
    <submittedName>
        <fullName evidence="2">Transposase</fullName>
    </submittedName>
</protein>
<dbReference type="InterPro" id="IPR002686">
    <property type="entry name" value="Transposase_17"/>
</dbReference>
<dbReference type="RefSeq" id="WP_202750081.1">
    <property type="nucleotide sequence ID" value="NZ_JAESWC010000014.1"/>
</dbReference>